<dbReference type="AlphaFoldDB" id="E8Z769"/>
<evidence type="ECO:0000313" key="4">
    <source>
        <dbReference type="EMBL" id="ACU45299.1"/>
    </source>
</evidence>
<keyword evidence="2" id="KW-0812">Transmembrane</keyword>
<dbReference type="GO" id="GO:0016020">
    <property type="term" value="C:membrane"/>
    <property type="evidence" value="ECO:0007669"/>
    <property type="project" value="UniProtKB-SubCell"/>
</dbReference>
<dbReference type="GO" id="GO:0022857">
    <property type="term" value="F:transmembrane transporter activity"/>
    <property type="evidence" value="ECO:0007669"/>
    <property type="project" value="InterPro"/>
</dbReference>
<evidence type="ECO:0000256" key="2">
    <source>
        <dbReference type="SAM" id="Phobius"/>
    </source>
</evidence>
<feature type="transmembrane region" description="Helical" evidence="2">
    <location>
        <begin position="69"/>
        <end position="94"/>
    </location>
</feature>
<feature type="transmembrane region" description="Helical" evidence="2">
    <location>
        <begin position="6"/>
        <end position="27"/>
    </location>
</feature>
<keyword evidence="2" id="KW-1133">Transmembrane helix</keyword>
<evidence type="ECO:0000259" key="3">
    <source>
        <dbReference type="PROSITE" id="PS50850"/>
    </source>
</evidence>
<dbReference type="Gene3D" id="1.20.1250.20">
    <property type="entry name" value="MFS general substrate transporter like domains"/>
    <property type="match status" value="1"/>
</dbReference>
<dbReference type="EMBL" id="FJ600292">
    <property type="protein sequence ID" value="ACU45299.1"/>
    <property type="molecule type" value="mRNA"/>
</dbReference>
<sequence>GSQMEATTLLFWLEVGGSFGAFFSGYLSSLLGSRHGMTTLIAAALLSISMYGIVWSAHSGLQDTSEYSLPFSALCFLHATAGMGLHSVCSMLGLHAATIAAAGNTVGMANGMLEVVGQVGGVVAGQPLGAFASVAVFKIGTVTDQASGWVSALALVALASTLIAALHVPLLRFEEKRLTSESMTKKKAD</sequence>
<evidence type="ECO:0000256" key="1">
    <source>
        <dbReference type="ARBA" id="ARBA00004141"/>
    </source>
</evidence>
<dbReference type="SUPFAM" id="SSF103473">
    <property type="entry name" value="MFS general substrate transporter"/>
    <property type="match status" value="1"/>
</dbReference>
<feature type="transmembrane region" description="Helical" evidence="2">
    <location>
        <begin position="115"/>
        <end position="137"/>
    </location>
</feature>
<organism evidence="4">
    <name type="scientific">Karlodinium veneficum</name>
    <name type="common">Dinoflagellate</name>
    <name type="synonym">Karlodinium micrum</name>
    <dbReference type="NCBI Taxonomy" id="407301"/>
    <lineage>
        <taxon>Eukaryota</taxon>
        <taxon>Sar</taxon>
        <taxon>Alveolata</taxon>
        <taxon>Dinophyceae</taxon>
        <taxon>Gymnodiniales</taxon>
        <taxon>Kareniaceae</taxon>
        <taxon>Karlodinium</taxon>
    </lineage>
</organism>
<dbReference type="InterPro" id="IPR036259">
    <property type="entry name" value="MFS_trans_sf"/>
</dbReference>
<reference evidence="4" key="1">
    <citation type="submission" date="2008-12" db="EMBL/GenBank/DDBJ databases">
        <authorList>
            <person name="Zhang H."/>
            <person name="Lin S."/>
        </authorList>
    </citation>
    <scope>NUCLEOTIDE SEQUENCE</scope>
    <source>
        <strain evidence="4">CCMP1975</strain>
    </source>
</reference>
<feature type="non-terminal residue" evidence="4">
    <location>
        <position position="1"/>
    </location>
</feature>
<proteinExistence type="evidence at transcript level"/>
<dbReference type="InterPro" id="IPR020846">
    <property type="entry name" value="MFS_dom"/>
</dbReference>
<accession>E8Z769</accession>
<feature type="transmembrane region" description="Helical" evidence="2">
    <location>
        <begin position="39"/>
        <end position="57"/>
    </location>
</feature>
<protein>
    <recommendedName>
        <fullName evidence="3">Major facilitator superfamily (MFS) profile domain-containing protein</fullName>
    </recommendedName>
</protein>
<dbReference type="PROSITE" id="PS50850">
    <property type="entry name" value="MFS"/>
    <property type="match status" value="1"/>
</dbReference>
<feature type="transmembrane region" description="Helical" evidence="2">
    <location>
        <begin position="149"/>
        <end position="171"/>
    </location>
</feature>
<reference evidence="4" key="2">
    <citation type="book" date="2010" name="PROCEEDINGS OF 13TH INTERNATIONAL CONFERENCE ON HARMFUL ALGAE" publisher="International Society For The Study of Harmful Algae" city="Hong Kong, China">
        <title>Dinoflagellate meta-transcriptomics enabled by spliced leader.</title>
        <editorList>
            <person name="Unknown A."/>
        </editorList>
        <authorList>
            <person name="Lin S."/>
            <person name="Zhang H."/>
        </authorList>
    </citation>
    <scope>NUCLEOTIDE SEQUENCE</scope>
    <source>
        <strain evidence="4">CCMP1975</strain>
    </source>
</reference>
<comment type="subcellular location">
    <subcellularLocation>
        <location evidence="1">Membrane</location>
        <topology evidence="1">Multi-pass membrane protein</topology>
    </subcellularLocation>
</comment>
<name>E8Z769_KARVE</name>
<keyword evidence="2" id="KW-0472">Membrane</keyword>
<feature type="domain" description="Major facilitator superfamily (MFS) profile" evidence="3">
    <location>
        <begin position="1"/>
        <end position="189"/>
    </location>
</feature>